<dbReference type="PANTHER" id="PTHR12243:SF69">
    <property type="entry name" value="SI:CH73-59F11.3"/>
    <property type="match status" value="1"/>
</dbReference>
<dbReference type="GO" id="GO:0005634">
    <property type="term" value="C:nucleus"/>
    <property type="evidence" value="ECO:0007669"/>
    <property type="project" value="UniProtKB-SubCell"/>
</dbReference>
<proteinExistence type="predicted"/>
<evidence type="ECO:0000259" key="2">
    <source>
        <dbReference type="PROSITE" id="PS51031"/>
    </source>
</evidence>
<organism evidence="3 4">
    <name type="scientific">Operophtera brumata</name>
    <name type="common">Winter moth</name>
    <name type="synonym">Phalaena brumata</name>
    <dbReference type="NCBI Taxonomy" id="104452"/>
    <lineage>
        <taxon>Eukaryota</taxon>
        <taxon>Metazoa</taxon>
        <taxon>Ecdysozoa</taxon>
        <taxon>Arthropoda</taxon>
        <taxon>Hexapoda</taxon>
        <taxon>Insecta</taxon>
        <taxon>Pterygota</taxon>
        <taxon>Neoptera</taxon>
        <taxon>Endopterygota</taxon>
        <taxon>Lepidoptera</taxon>
        <taxon>Glossata</taxon>
        <taxon>Ditrysia</taxon>
        <taxon>Geometroidea</taxon>
        <taxon>Geometridae</taxon>
        <taxon>Larentiinae</taxon>
        <taxon>Operophtera</taxon>
    </lineage>
</organism>
<name>A0A0L7LIC2_OPEBR</name>
<keyword evidence="1" id="KW-0539">Nucleus</keyword>
<dbReference type="GO" id="GO:0006357">
    <property type="term" value="P:regulation of transcription by RNA polymerase II"/>
    <property type="evidence" value="ECO:0007669"/>
    <property type="project" value="TreeGrafter"/>
</dbReference>
<dbReference type="PROSITE" id="PS51031">
    <property type="entry name" value="BESS"/>
    <property type="match status" value="1"/>
</dbReference>
<dbReference type="GO" id="GO:0003677">
    <property type="term" value="F:DNA binding"/>
    <property type="evidence" value="ECO:0007669"/>
    <property type="project" value="InterPro"/>
</dbReference>
<dbReference type="PANTHER" id="PTHR12243">
    <property type="entry name" value="MADF DOMAIN TRANSCRIPTION FACTOR"/>
    <property type="match status" value="1"/>
</dbReference>
<evidence type="ECO:0000313" key="3">
    <source>
        <dbReference type="EMBL" id="KOB75303.1"/>
    </source>
</evidence>
<accession>A0A0L7LIC2</accession>
<gene>
    <name evidence="3" type="ORF">OBRU01_07699</name>
</gene>
<dbReference type="InterPro" id="IPR006578">
    <property type="entry name" value="MADF-dom"/>
</dbReference>
<dbReference type="InterPro" id="IPR004210">
    <property type="entry name" value="BESS_motif"/>
</dbReference>
<evidence type="ECO:0000313" key="4">
    <source>
        <dbReference type="Proteomes" id="UP000037510"/>
    </source>
</evidence>
<dbReference type="AlphaFoldDB" id="A0A0L7LIC2"/>
<protein>
    <submittedName>
        <fullName evidence="3">Transcription factor Adf-1</fullName>
    </submittedName>
</protein>
<comment type="subcellular location">
    <subcellularLocation>
        <location evidence="1">Nucleus</location>
    </subcellularLocation>
</comment>
<dbReference type="Pfam" id="PF10545">
    <property type="entry name" value="MADF_DNA_bdg"/>
    <property type="match status" value="1"/>
</dbReference>
<comment type="caution">
    <text evidence="3">The sequence shown here is derived from an EMBL/GenBank/DDBJ whole genome shotgun (WGS) entry which is preliminary data.</text>
</comment>
<sequence>MPPTFFSKNVDLKLIELVKENPVLYNPRHPKYTDSDTREVTWQKIGDSLSRPGEYLHTCVMIDDNLSFNSESDMLEVKPTLTFRKRNEDASTSREFESSSTSYQELNNSDPMDVFLMTIGSTLRKFSPLYLNQAKSKIFQIVQDFELKQIL</sequence>
<reference evidence="3 4" key="1">
    <citation type="journal article" date="2015" name="Genome Biol. Evol.">
        <title>The genome of winter moth (Operophtera brumata) provides a genomic perspective on sexual dimorphism and phenology.</title>
        <authorList>
            <person name="Derks M.F."/>
            <person name="Smit S."/>
            <person name="Salis L."/>
            <person name="Schijlen E."/>
            <person name="Bossers A."/>
            <person name="Mateman C."/>
            <person name="Pijl A.S."/>
            <person name="de Ridder D."/>
            <person name="Groenen M.A."/>
            <person name="Visser M.E."/>
            <person name="Megens H.J."/>
        </authorList>
    </citation>
    <scope>NUCLEOTIDE SEQUENCE [LARGE SCALE GENOMIC DNA]</scope>
    <source>
        <strain evidence="3">WM2013NL</strain>
        <tissue evidence="3">Head and thorax</tissue>
    </source>
</reference>
<feature type="domain" description="BESS" evidence="2">
    <location>
        <begin position="109"/>
        <end position="148"/>
    </location>
</feature>
<evidence type="ECO:0000256" key="1">
    <source>
        <dbReference type="PROSITE-ProRule" id="PRU00371"/>
    </source>
</evidence>
<dbReference type="EMBL" id="JTDY01000953">
    <property type="protein sequence ID" value="KOB75303.1"/>
    <property type="molecule type" value="Genomic_DNA"/>
</dbReference>
<dbReference type="InterPro" id="IPR039353">
    <property type="entry name" value="TF_Adf1"/>
</dbReference>
<dbReference type="Proteomes" id="UP000037510">
    <property type="component" value="Unassembled WGS sequence"/>
</dbReference>
<keyword evidence="4" id="KW-1185">Reference proteome</keyword>
<dbReference type="GO" id="GO:0005667">
    <property type="term" value="C:transcription regulator complex"/>
    <property type="evidence" value="ECO:0007669"/>
    <property type="project" value="TreeGrafter"/>
</dbReference>